<dbReference type="EMBL" id="SRPG01000467">
    <property type="protein sequence ID" value="TGN37704.1"/>
    <property type="molecule type" value="Genomic_DNA"/>
</dbReference>
<dbReference type="Proteomes" id="UP000296374">
    <property type="component" value="Chromosome"/>
</dbReference>
<accession>A0A4P7HIL7</accession>
<proteinExistence type="predicted"/>
<dbReference type="RefSeq" id="WP_135312227.1">
    <property type="nucleotide sequence ID" value="NZ_CP038439.1"/>
</dbReference>
<evidence type="ECO:0000313" key="1">
    <source>
        <dbReference type="EMBL" id="QBX33934.1"/>
    </source>
</evidence>
<evidence type="ECO:0000313" key="4">
    <source>
        <dbReference type="Proteomes" id="UP000297972"/>
    </source>
</evidence>
<evidence type="ECO:0000313" key="3">
    <source>
        <dbReference type="Proteomes" id="UP000296374"/>
    </source>
</evidence>
<accession>A0A4Z1BXA9</accession>
<gene>
    <name evidence="1" type="ORF">E4191_03825</name>
    <name evidence="2" type="ORF">E4L95_22275</name>
</gene>
<dbReference type="EMBL" id="CP038439">
    <property type="protein sequence ID" value="QBX33934.1"/>
    <property type="molecule type" value="Genomic_DNA"/>
</dbReference>
<evidence type="ECO:0000313" key="2">
    <source>
        <dbReference type="EMBL" id="TGN37704.1"/>
    </source>
</evidence>
<dbReference type="Proteomes" id="UP000297972">
    <property type="component" value="Unassembled WGS sequence"/>
</dbReference>
<organism evidence="1 3">
    <name type="scientific">Paracoccus liaowanqingii</name>
    <dbReference type="NCBI Taxonomy" id="2560053"/>
    <lineage>
        <taxon>Bacteria</taxon>
        <taxon>Pseudomonadati</taxon>
        <taxon>Pseudomonadota</taxon>
        <taxon>Alphaproteobacteria</taxon>
        <taxon>Rhodobacterales</taxon>
        <taxon>Paracoccaceae</taxon>
        <taxon>Paracoccus</taxon>
    </lineage>
</organism>
<protein>
    <submittedName>
        <fullName evidence="1">Uncharacterized protein</fullName>
    </submittedName>
</protein>
<sequence>MLELIIIACLHGQCREFSNLYDPAEVSMLTCMMSGQTEVARWQQAHAGWQVKRWRCGIHSRQEARL</sequence>
<dbReference type="AlphaFoldDB" id="A0A4P7HIL7"/>
<dbReference type="KEGG" id="plia:E4191_03825"/>
<reference evidence="1" key="2">
    <citation type="journal article" date="2020" name="Int. J. Syst. Evol. Microbiol.">
        <title>Paracoccus liaowanqingii sp. nov., isolated from Tibetan antelope (Pantholops hodgsonii).</title>
        <authorList>
            <person name="Li J."/>
            <person name="Lu S."/>
            <person name="Jin D."/>
            <person name="Yang J."/>
            <person name="Lai X.H."/>
            <person name="Huang Y."/>
            <person name="Tian Z."/>
            <person name="Dong K."/>
            <person name="Zhang S."/>
            <person name="Lei W."/>
            <person name="Pu J."/>
            <person name="Zhang G."/>
            <person name="Wu X."/>
            <person name="Huang Y."/>
            <person name="Ren Z."/>
            <person name="Wang S."/>
            <person name="Xu J."/>
        </authorList>
    </citation>
    <scope>NUCLEOTIDE SEQUENCE</scope>
    <source>
        <strain evidence="1">2251</strain>
    </source>
</reference>
<reference evidence="3 4" key="1">
    <citation type="submission" date="2019-03" db="EMBL/GenBank/DDBJ databases">
        <authorList>
            <person name="Li J."/>
        </authorList>
    </citation>
    <scope>NUCLEOTIDE SEQUENCE [LARGE SCALE GENOMIC DNA]</scope>
    <source>
        <strain evidence="3">2251</strain>
        <strain evidence="2 4">3058</strain>
    </source>
</reference>
<dbReference type="OrthoDB" id="7363897at2"/>
<keyword evidence="4" id="KW-1185">Reference proteome</keyword>
<name>A0A4P7HIL7_9RHOB</name>